<name>A0A1H6TED6_9EURY</name>
<feature type="compositionally biased region" description="Basic and acidic residues" evidence="4">
    <location>
        <begin position="112"/>
        <end position="135"/>
    </location>
</feature>
<feature type="compositionally biased region" description="Basic and acidic residues" evidence="4">
    <location>
        <begin position="55"/>
        <end position="64"/>
    </location>
</feature>
<keyword evidence="3" id="KW-0862">Zinc</keyword>
<keyword evidence="1" id="KW-0479">Metal-binding</keyword>
<evidence type="ECO:0000256" key="4">
    <source>
        <dbReference type="SAM" id="MobiDB-lite"/>
    </source>
</evidence>
<evidence type="ECO:0000313" key="7">
    <source>
        <dbReference type="Proteomes" id="UP000198888"/>
    </source>
</evidence>
<dbReference type="InterPro" id="IPR035896">
    <property type="entry name" value="AN1-like_Znf"/>
</dbReference>
<reference evidence="6 7" key="1">
    <citation type="submission" date="2016-10" db="EMBL/GenBank/DDBJ databases">
        <authorList>
            <person name="de Groot N.N."/>
        </authorList>
    </citation>
    <scope>NUCLEOTIDE SEQUENCE [LARGE SCALE GENOMIC DNA]</scope>
    <source>
        <strain evidence="6 7">DSM 22187</strain>
    </source>
</reference>
<dbReference type="EMBL" id="FNYR01000008">
    <property type="protein sequence ID" value="SEI78361.1"/>
    <property type="molecule type" value="Genomic_DNA"/>
</dbReference>
<organism evidence="6 7">
    <name type="scientific">Halohasta litchfieldiae</name>
    <dbReference type="NCBI Taxonomy" id="1073996"/>
    <lineage>
        <taxon>Archaea</taxon>
        <taxon>Methanobacteriati</taxon>
        <taxon>Methanobacteriota</taxon>
        <taxon>Stenosarchaea group</taxon>
        <taxon>Halobacteria</taxon>
        <taxon>Halobacteriales</taxon>
        <taxon>Haloferacaceae</taxon>
        <taxon>Halohasta</taxon>
    </lineage>
</organism>
<keyword evidence="2" id="KW-0863">Zinc-finger</keyword>
<keyword evidence="7" id="KW-1185">Reference proteome</keyword>
<evidence type="ECO:0000256" key="1">
    <source>
        <dbReference type="ARBA" id="ARBA00022723"/>
    </source>
</evidence>
<feature type="compositionally biased region" description="Polar residues" evidence="4">
    <location>
        <begin position="171"/>
        <end position="185"/>
    </location>
</feature>
<dbReference type="STRING" id="1073996.SAMN05444271_1087"/>
<evidence type="ECO:0000313" key="6">
    <source>
        <dbReference type="EMBL" id="SEI78361.1"/>
    </source>
</evidence>
<evidence type="ECO:0000256" key="2">
    <source>
        <dbReference type="ARBA" id="ARBA00022771"/>
    </source>
</evidence>
<accession>A0A1H6TED6</accession>
<feature type="compositionally biased region" description="Low complexity" evidence="4">
    <location>
        <begin position="141"/>
        <end position="155"/>
    </location>
</feature>
<dbReference type="AlphaFoldDB" id="A0A1H6TED6"/>
<sequence length="195" mass="21929">MAKQCRVCEKIIDMPRKCRFCGERLCEEHMLPENHDCLGLSVDVENSESWFVEKFGGRDDEPREGSSVSLSRHGPDSPPLSSDDEPVEESTSEESESSDNASVKQTEEVEQDGERRESENNRDESTEQEKQAKQDEENDQSRPITSRVSSSQSSSKSKRKAKTSSATSHSGMNWSKPGQRSTSGSRGIHRWLRFG</sequence>
<dbReference type="GO" id="GO:0008270">
    <property type="term" value="F:zinc ion binding"/>
    <property type="evidence" value="ECO:0007669"/>
    <property type="project" value="UniProtKB-KW"/>
</dbReference>
<dbReference type="InterPro" id="IPR000058">
    <property type="entry name" value="Znf_AN1"/>
</dbReference>
<dbReference type="SUPFAM" id="SSF118310">
    <property type="entry name" value="AN1-like Zinc finger"/>
    <property type="match status" value="1"/>
</dbReference>
<evidence type="ECO:0000259" key="5">
    <source>
        <dbReference type="SMART" id="SM00154"/>
    </source>
</evidence>
<dbReference type="Pfam" id="PF01428">
    <property type="entry name" value="zf-AN1"/>
    <property type="match status" value="1"/>
</dbReference>
<protein>
    <submittedName>
        <fullName evidence="6">AN1-like Zinc finger</fullName>
    </submittedName>
</protein>
<gene>
    <name evidence="6" type="ORF">SAMN05444271_1087</name>
</gene>
<dbReference type="SMART" id="SM00154">
    <property type="entry name" value="ZnF_AN1"/>
    <property type="match status" value="1"/>
</dbReference>
<dbReference type="Gene3D" id="4.10.1110.10">
    <property type="entry name" value="AN1-like Zinc finger"/>
    <property type="match status" value="1"/>
</dbReference>
<evidence type="ECO:0000256" key="3">
    <source>
        <dbReference type="ARBA" id="ARBA00022833"/>
    </source>
</evidence>
<dbReference type="Proteomes" id="UP000198888">
    <property type="component" value="Unassembled WGS sequence"/>
</dbReference>
<proteinExistence type="predicted"/>
<feature type="domain" description="AN1-type" evidence="5">
    <location>
        <begin position="5"/>
        <end position="42"/>
    </location>
</feature>
<feature type="region of interest" description="Disordered" evidence="4">
    <location>
        <begin position="53"/>
        <end position="195"/>
    </location>
</feature>
<feature type="compositionally biased region" description="Acidic residues" evidence="4">
    <location>
        <begin position="82"/>
        <end position="97"/>
    </location>
</feature>